<evidence type="ECO:0000313" key="3">
    <source>
        <dbReference type="Proteomes" id="UP000294739"/>
    </source>
</evidence>
<dbReference type="EMBL" id="SMKZ01000010">
    <property type="protein sequence ID" value="TDE11491.1"/>
    <property type="molecule type" value="Genomic_DNA"/>
</dbReference>
<dbReference type="InterPro" id="IPR050765">
    <property type="entry name" value="Riboflavin_Biosynth_HTPR"/>
</dbReference>
<accession>A0A4R5DHU0</accession>
<dbReference type="GO" id="GO:0008703">
    <property type="term" value="F:5-amino-6-(5-phosphoribosylamino)uracil reductase activity"/>
    <property type="evidence" value="ECO:0007669"/>
    <property type="project" value="InterPro"/>
</dbReference>
<evidence type="ECO:0000313" key="2">
    <source>
        <dbReference type="EMBL" id="TDE11491.1"/>
    </source>
</evidence>
<dbReference type="Proteomes" id="UP000294739">
    <property type="component" value="Unassembled WGS sequence"/>
</dbReference>
<dbReference type="PANTHER" id="PTHR38011:SF11">
    <property type="entry name" value="2,5-DIAMINO-6-RIBOSYLAMINO-4(3H)-PYRIMIDINONE 5'-PHOSPHATE REDUCTASE"/>
    <property type="match status" value="1"/>
</dbReference>
<dbReference type="PANTHER" id="PTHR38011">
    <property type="entry name" value="DIHYDROFOLATE REDUCTASE FAMILY PROTEIN (AFU_ORTHOLOGUE AFUA_8G06820)"/>
    <property type="match status" value="1"/>
</dbReference>
<dbReference type="AlphaFoldDB" id="A0A4R5DHU0"/>
<comment type="caution">
    <text evidence="2">The sequence shown here is derived from an EMBL/GenBank/DDBJ whole genome shotgun (WGS) entry which is preliminary data.</text>
</comment>
<dbReference type="Pfam" id="PF01872">
    <property type="entry name" value="RibD_C"/>
    <property type="match status" value="1"/>
</dbReference>
<feature type="domain" description="Bacterial bifunctional deaminase-reductase C-terminal" evidence="1">
    <location>
        <begin position="6"/>
        <end position="177"/>
    </location>
</feature>
<name>A0A4R5DHU0_9ACTN</name>
<dbReference type="InParanoid" id="A0A4R5DHU0"/>
<gene>
    <name evidence="2" type="ORF">E1269_09520</name>
</gene>
<dbReference type="RefSeq" id="WP_131893748.1">
    <property type="nucleotide sequence ID" value="NZ_SMKZ01000010.1"/>
</dbReference>
<protein>
    <submittedName>
        <fullName evidence="2">Dihydrofolate reductase</fullName>
    </submittedName>
</protein>
<dbReference type="InterPro" id="IPR002734">
    <property type="entry name" value="RibDG_C"/>
</dbReference>
<dbReference type="GO" id="GO:0009231">
    <property type="term" value="P:riboflavin biosynthetic process"/>
    <property type="evidence" value="ECO:0007669"/>
    <property type="project" value="InterPro"/>
</dbReference>
<proteinExistence type="predicted"/>
<dbReference type="OrthoDB" id="7949219at2"/>
<reference evidence="2 3" key="1">
    <citation type="submission" date="2019-03" db="EMBL/GenBank/DDBJ databases">
        <title>Draft genome sequences of novel Actinobacteria.</title>
        <authorList>
            <person name="Sahin N."/>
            <person name="Ay H."/>
            <person name="Saygin H."/>
        </authorList>
    </citation>
    <scope>NUCLEOTIDE SEQUENCE [LARGE SCALE GENOMIC DNA]</scope>
    <source>
        <strain evidence="2 3">5K138</strain>
    </source>
</reference>
<dbReference type="Gene3D" id="3.40.430.10">
    <property type="entry name" value="Dihydrofolate Reductase, subunit A"/>
    <property type="match status" value="1"/>
</dbReference>
<dbReference type="SUPFAM" id="SSF53597">
    <property type="entry name" value="Dihydrofolate reductase-like"/>
    <property type="match status" value="1"/>
</dbReference>
<organism evidence="2 3">
    <name type="scientific">Jiangella asiatica</name>
    <dbReference type="NCBI Taxonomy" id="2530372"/>
    <lineage>
        <taxon>Bacteria</taxon>
        <taxon>Bacillati</taxon>
        <taxon>Actinomycetota</taxon>
        <taxon>Actinomycetes</taxon>
        <taxon>Jiangellales</taxon>
        <taxon>Jiangellaceae</taxon>
        <taxon>Jiangella</taxon>
    </lineage>
</organism>
<dbReference type="InterPro" id="IPR024072">
    <property type="entry name" value="DHFR-like_dom_sf"/>
</dbReference>
<evidence type="ECO:0000259" key="1">
    <source>
        <dbReference type="Pfam" id="PF01872"/>
    </source>
</evidence>
<keyword evidence="3" id="KW-1185">Reference proteome</keyword>
<sequence>MRTFKLQVQTTLDGFMGGPNGELDWATVPWSDDLTDYVSALDAPVDTIVLGRKLAEGFIPAWQSRPEGETQESIDQMNDTPKVVVSNSLTESPWPNATVAGGDLTEVITKLKSEPGGDIIAYGGSTLVTGLIALGLLDELHLFVNPAAIGAGLPVFPDAETYGRFRMVRARSFDCGIAALHLEPERG</sequence>